<evidence type="ECO:0000256" key="9">
    <source>
        <dbReference type="ARBA" id="ARBA00023065"/>
    </source>
</evidence>
<dbReference type="GO" id="GO:0038023">
    <property type="term" value="F:signaling receptor activity"/>
    <property type="evidence" value="ECO:0007669"/>
    <property type="project" value="InterPro"/>
</dbReference>
<dbReference type="FunFam" id="2.170.130.10:FF:000010">
    <property type="entry name" value="Ferripyoverdine receptor"/>
    <property type="match status" value="1"/>
</dbReference>
<keyword evidence="11 14" id="KW-0472">Membrane</keyword>
<organism evidence="19 20">
    <name type="scientific">Acinetobacter baylyi (strain ATCC 33305 / BD413 / ADP1)</name>
    <dbReference type="NCBI Taxonomy" id="62977"/>
    <lineage>
        <taxon>Bacteria</taxon>
        <taxon>Pseudomonadati</taxon>
        <taxon>Pseudomonadota</taxon>
        <taxon>Gammaproteobacteria</taxon>
        <taxon>Moraxellales</taxon>
        <taxon>Moraxellaceae</taxon>
        <taxon>Acinetobacter</taxon>
    </lineage>
</organism>
<feature type="chain" id="PRO_5004273300" evidence="16">
    <location>
        <begin position="37"/>
        <end position="732"/>
    </location>
</feature>
<evidence type="ECO:0000313" key="19">
    <source>
        <dbReference type="EMBL" id="CAG69107.1"/>
    </source>
</evidence>
<evidence type="ECO:0000256" key="14">
    <source>
        <dbReference type="PROSITE-ProRule" id="PRU01360"/>
    </source>
</evidence>
<evidence type="ECO:0000256" key="4">
    <source>
        <dbReference type="ARBA" id="ARBA00022452"/>
    </source>
</evidence>
<dbReference type="BioCyc" id="ASP62977:ACIAD_RS10635-MONOMER"/>
<reference evidence="19 20" key="1">
    <citation type="journal article" date="2004" name="Nucleic Acids Res.">
        <title>Unique features revealed by the genome sequence of Acinetobacter sp. ADP1, a versatile and naturally transformation competent bacterium.</title>
        <authorList>
            <person name="Barbe V."/>
            <person name="Vallenet D."/>
            <person name="Fonknechten N."/>
            <person name="Kreimeyer A."/>
            <person name="Oztas S."/>
            <person name="Labarre L."/>
            <person name="Cruveiller S."/>
            <person name="Robert C."/>
            <person name="Duprat S."/>
            <person name="Wincker P."/>
            <person name="Ornston L.N."/>
            <person name="Weissenbach J."/>
            <person name="Marliere P."/>
            <person name="Cohen G.N."/>
            <person name="Medigue C."/>
        </authorList>
    </citation>
    <scope>NUCLEOTIDE SEQUENCE [LARGE SCALE GENOMIC DNA]</scope>
    <source>
        <strain evidence="20">ATCC 33305 / BD413 / ADP1</strain>
    </source>
</reference>
<evidence type="ECO:0000256" key="16">
    <source>
        <dbReference type="SAM" id="SignalP"/>
    </source>
</evidence>
<keyword evidence="7 16" id="KW-0732">Signal</keyword>
<gene>
    <name evidence="19" type="ordered locus">ACIAD2325</name>
</gene>
<keyword evidence="6 14" id="KW-0812">Transmembrane</keyword>
<evidence type="ECO:0000256" key="13">
    <source>
        <dbReference type="ARBA" id="ARBA00023237"/>
    </source>
</evidence>
<dbReference type="GO" id="GO:0015891">
    <property type="term" value="P:siderophore transport"/>
    <property type="evidence" value="ECO:0007669"/>
    <property type="project" value="InterPro"/>
</dbReference>
<feature type="domain" description="TonB-dependent receptor plug" evidence="18">
    <location>
        <begin position="77"/>
        <end position="169"/>
    </location>
</feature>
<dbReference type="GO" id="GO:0015344">
    <property type="term" value="F:siderophore uptake transmembrane transporter activity"/>
    <property type="evidence" value="ECO:0007669"/>
    <property type="project" value="TreeGrafter"/>
</dbReference>
<dbReference type="OrthoDB" id="8663017at2"/>
<evidence type="ECO:0000259" key="18">
    <source>
        <dbReference type="Pfam" id="PF07715"/>
    </source>
</evidence>
<evidence type="ECO:0000256" key="5">
    <source>
        <dbReference type="ARBA" id="ARBA00022496"/>
    </source>
</evidence>
<dbReference type="HOGENOM" id="CLU_008287_9_3_6"/>
<dbReference type="PROSITE" id="PS52016">
    <property type="entry name" value="TONB_DEPENDENT_REC_3"/>
    <property type="match status" value="1"/>
</dbReference>
<keyword evidence="13 14" id="KW-0998">Cell outer membrane</keyword>
<evidence type="ECO:0000313" key="20">
    <source>
        <dbReference type="Proteomes" id="UP000000430"/>
    </source>
</evidence>
<keyword evidence="5" id="KW-0410">Iron transport</keyword>
<keyword evidence="12 19" id="KW-0675">Receptor</keyword>
<dbReference type="Gene3D" id="2.40.170.20">
    <property type="entry name" value="TonB-dependent receptor, beta-barrel domain"/>
    <property type="match status" value="1"/>
</dbReference>
<keyword evidence="4 14" id="KW-1134">Transmembrane beta strand</keyword>
<evidence type="ECO:0000256" key="6">
    <source>
        <dbReference type="ARBA" id="ARBA00022692"/>
    </source>
</evidence>
<evidence type="ECO:0000259" key="17">
    <source>
        <dbReference type="Pfam" id="PF00593"/>
    </source>
</evidence>
<evidence type="ECO:0000256" key="11">
    <source>
        <dbReference type="ARBA" id="ARBA00023136"/>
    </source>
</evidence>
<dbReference type="InterPro" id="IPR000531">
    <property type="entry name" value="Beta-barrel_TonB"/>
</dbReference>
<dbReference type="CDD" id="cd01347">
    <property type="entry name" value="ligand_gated_channel"/>
    <property type="match status" value="1"/>
</dbReference>
<dbReference type="InterPro" id="IPR039426">
    <property type="entry name" value="TonB-dep_rcpt-like"/>
</dbReference>
<dbReference type="Proteomes" id="UP000000430">
    <property type="component" value="Chromosome"/>
</dbReference>
<dbReference type="InterPro" id="IPR037066">
    <property type="entry name" value="Plug_dom_sf"/>
</dbReference>
<accession>Q6FA06</accession>
<keyword evidence="10 15" id="KW-0798">TonB box</keyword>
<evidence type="ECO:0000256" key="1">
    <source>
        <dbReference type="ARBA" id="ARBA00004571"/>
    </source>
</evidence>
<keyword evidence="8" id="KW-0408">Iron</keyword>
<evidence type="ECO:0000256" key="2">
    <source>
        <dbReference type="ARBA" id="ARBA00009810"/>
    </source>
</evidence>
<dbReference type="SUPFAM" id="SSF56935">
    <property type="entry name" value="Porins"/>
    <property type="match status" value="1"/>
</dbReference>
<name>Q6FA06_ACIAD</name>
<evidence type="ECO:0000256" key="12">
    <source>
        <dbReference type="ARBA" id="ARBA00023170"/>
    </source>
</evidence>
<keyword evidence="3 14" id="KW-0813">Transport</keyword>
<dbReference type="NCBIfam" id="TIGR01783">
    <property type="entry name" value="TonB-siderophor"/>
    <property type="match status" value="1"/>
</dbReference>
<dbReference type="InterPro" id="IPR012910">
    <property type="entry name" value="Plug_dom"/>
</dbReference>
<evidence type="ECO:0000256" key="7">
    <source>
        <dbReference type="ARBA" id="ARBA00022729"/>
    </source>
</evidence>
<dbReference type="PANTHER" id="PTHR32552:SF74">
    <property type="entry name" value="HYDROXAMATE SIDEROPHORE RECEPTOR FHUE"/>
    <property type="match status" value="1"/>
</dbReference>
<dbReference type="Pfam" id="PF00593">
    <property type="entry name" value="TonB_dep_Rec_b-barrel"/>
    <property type="match status" value="1"/>
</dbReference>
<comment type="subcellular location">
    <subcellularLocation>
        <location evidence="1 14">Cell outer membrane</location>
        <topology evidence="1 14">Multi-pass membrane protein</topology>
    </subcellularLocation>
</comment>
<dbReference type="Pfam" id="PF07715">
    <property type="entry name" value="Plug"/>
    <property type="match status" value="1"/>
</dbReference>
<dbReference type="AlphaFoldDB" id="Q6FA06"/>
<sequence>MITIYINIYIMSLNPPSFLKLSLVTLAILQVQLAQAQDTTLPVIQLQAEDSEGQSSEKTRSYIIKKSSSATKLNIDAKETPQTVNVVTRQQMDDFNLNSTRKVLENTPGVTVSNQETERTTYMSRGFEISNILTDGVGFPLSNYNYNNTNPDTYFYDRVEVIKGADALTNAFGDPSATINNIRKRPTKEFQANAGISYGSWNTQRYEADVSGALTQDGRVRGRMMGFEQTGDSYLDHYSSEKNGFAGILDADLTDTTTLTVGYSEQQNNPNANNWGALPLLDNNGHQISYSRSYNPNPDWTHWDHKTQEAFAELKQKLGEKWTAKLTYNYTNTQHDSRLLYYYGSPTAQGSDVSLTAWGGQERNEQKLLNFDLQGSYALFGQEHEAALGYSHIKNKQHDLQSSGYINDSNVVDKYNDKDEFLGQFTTNWTSWTPQSVTWSDFSEAANYTQRIDSFYAATRLHLTNDLKLIIGGNYVQAESNGYSYGSNMSYDKDKFSPYAGITYNFTPEYTGYASYTSIFRPQTGIDQTTNQALKAVEGKSYEVGMKSSWLDNKLIGTLAVFKTEQNNYQLRSSDGNPLNRKVLTSDLDSQGVEVGLAGQLTDHVNLAFGYAQFSIKDKKNGGEARTYNPSQTLNLLATYTVPTLPKLKVGAGLRWQNAIKLYDVSLGNSNLIKQDAYGLVDIMASYEINNHLSVQVNGNNITDKKYLNSFPDGQAFYGEPANYTVAVKFKY</sequence>
<keyword evidence="9" id="KW-0406">Ion transport</keyword>
<dbReference type="GO" id="GO:0009279">
    <property type="term" value="C:cell outer membrane"/>
    <property type="evidence" value="ECO:0007669"/>
    <property type="project" value="UniProtKB-SubCell"/>
</dbReference>
<dbReference type="PANTHER" id="PTHR32552">
    <property type="entry name" value="FERRICHROME IRON RECEPTOR-RELATED"/>
    <property type="match status" value="1"/>
</dbReference>
<feature type="signal peptide" evidence="16">
    <location>
        <begin position="1"/>
        <end position="36"/>
    </location>
</feature>
<dbReference type="eggNOG" id="COG4773">
    <property type="taxonomic scope" value="Bacteria"/>
</dbReference>
<dbReference type="InterPro" id="IPR010105">
    <property type="entry name" value="TonB_sidphr_rcpt"/>
</dbReference>
<protein>
    <submittedName>
        <fullName evidence="19">Putative ferric siderophore receptor protein</fullName>
    </submittedName>
</protein>
<proteinExistence type="inferred from homology"/>
<dbReference type="Gene3D" id="2.170.130.10">
    <property type="entry name" value="TonB-dependent receptor, plug domain"/>
    <property type="match status" value="1"/>
</dbReference>
<dbReference type="STRING" id="202950.GCA_001485005_00079"/>
<dbReference type="EMBL" id="CR543861">
    <property type="protein sequence ID" value="CAG69107.1"/>
    <property type="molecule type" value="Genomic_DNA"/>
</dbReference>
<feature type="domain" description="TonB-dependent receptor-like beta-barrel" evidence="17">
    <location>
        <begin position="263"/>
        <end position="702"/>
    </location>
</feature>
<evidence type="ECO:0000256" key="10">
    <source>
        <dbReference type="ARBA" id="ARBA00023077"/>
    </source>
</evidence>
<comment type="similarity">
    <text evidence="2 14 15">Belongs to the TonB-dependent receptor family.</text>
</comment>
<evidence type="ECO:0000256" key="15">
    <source>
        <dbReference type="RuleBase" id="RU003357"/>
    </source>
</evidence>
<evidence type="ECO:0000256" key="8">
    <source>
        <dbReference type="ARBA" id="ARBA00023004"/>
    </source>
</evidence>
<dbReference type="InterPro" id="IPR036942">
    <property type="entry name" value="Beta-barrel_TonB_sf"/>
</dbReference>
<evidence type="ECO:0000256" key="3">
    <source>
        <dbReference type="ARBA" id="ARBA00022448"/>
    </source>
</evidence>
<dbReference type="KEGG" id="aci:ACIAD2325"/>